<dbReference type="InterPro" id="IPR002048">
    <property type="entry name" value="EF_hand_dom"/>
</dbReference>
<evidence type="ECO:0000256" key="3">
    <source>
        <dbReference type="ARBA" id="ARBA00004413"/>
    </source>
</evidence>
<proteinExistence type="predicted"/>
<evidence type="ECO:0000256" key="6">
    <source>
        <dbReference type="ARBA" id="ARBA00022753"/>
    </source>
</evidence>
<dbReference type="SUPFAM" id="SSF47473">
    <property type="entry name" value="EF-hand"/>
    <property type="match status" value="3"/>
</dbReference>
<evidence type="ECO:0000259" key="14">
    <source>
        <dbReference type="PROSITE" id="PS50031"/>
    </source>
</evidence>
<organism evidence="16 17">
    <name type="scientific">Parascedosporium putredinis</name>
    <dbReference type="NCBI Taxonomy" id="1442378"/>
    <lineage>
        <taxon>Eukaryota</taxon>
        <taxon>Fungi</taxon>
        <taxon>Dikarya</taxon>
        <taxon>Ascomycota</taxon>
        <taxon>Pezizomycotina</taxon>
        <taxon>Sordariomycetes</taxon>
        <taxon>Hypocreomycetidae</taxon>
        <taxon>Microascales</taxon>
        <taxon>Microascaceae</taxon>
        <taxon>Parascedosporium</taxon>
    </lineage>
</organism>
<dbReference type="CDD" id="cd14270">
    <property type="entry name" value="UBA"/>
    <property type="match status" value="1"/>
</dbReference>
<feature type="compositionally biased region" description="Basic and acidic residues" evidence="12">
    <location>
        <begin position="769"/>
        <end position="780"/>
    </location>
</feature>
<feature type="compositionally biased region" description="Polar residues" evidence="12">
    <location>
        <begin position="945"/>
        <end position="954"/>
    </location>
</feature>
<feature type="compositionally biased region" description="Polar residues" evidence="12">
    <location>
        <begin position="645"/>
        <end position="657"/>
    </location>
</feature>
<evidence type="ECO:0000256" key="10">
    <source>
        <dbReference type="ARBA" id="ARBA00025194"/>
    </source>
</evidence>
<keyword evidence="17" id="KW-1185">Reference proteome</keyword>
<feature type="compositionally biased region" description="Basic and acidic residues" evidence="12">
    <location>
        <begin position="730"/>
        <end position="750"/>
    </location>
</feature>
<feature type="compositionally biased region" description="Polar residues" evidence="12">
    <location>
        <begin position="822"/>
        <end position="835"/>
    </location>
</feature>
<dbReference type="GO" id="GO:0003779">
    <property type="term" value="F:actin binding"/>
    <property type="evidence" value="ECO:0007669"/>
    <property type="project" value="UniProtKB-KW"/>
</dbReference>
<feature type="compositionally biased region" description="Low complexity" evidence="12">
    <location>
        <begin position="878"/>
        <end position="888"/>
    </location>
</feature>
<dbReference type="Gene3D" id="1.10.287.1490">
    <property type="match status" value="1"/>
</dbReference>
<feature type="region of interest" description="Disordered" evidence="12">
    <location>
        <begin position="76"/>
        <end position="117"/>
    </location>
</feature>
<evidence type="ECO:0000256" key="7">
    <source>
        <dbReference type="ARBA" id="ARBA00023054"/>
    </source>
</evidence>
<evidence type="ECO:0000256" key="12">
    <source>
        <dbReference type="SAM" id="MobiDB-lite"/>
    </source>
</evidence>
<gene>
    <name evidence="16" type="ORF">PPNO1_LOCUS1324</name>
</gene>
<evidence type="ECO:0000256" key="5">
    <source>
        <dbReference type="ARBA" id="ARBA00022583"/>
    </source>
</evidence>
<dbReference type="GO" id="GO:0005886">
    <property type="term" value="C:plasma membrane"/>
    <property type="evidence" value="ECO:0007669"/>
    <property type="project" value="UniProtKB-SubCell"/>
</dbReference>
<feature type="coiled-coil region" evidence="11">
    <location>
        <begin position="392"/>
        <end position="524"/>
    </location>
</feature>
<feature type="compositionally biased region" description="Low complexity" evidence="12">
    <location>
        <begin position="713"/>
        <end position="726"/>
    </location>
</feature>
<dbReference type="GO" id="GO:0010008">
    <property type="term" value="C:endosome membrane"/>
    <property type="evidence" value="ECO:0007669"/>
    <property type="project" value="UniProtKB-SubCell"/>
</dbReference>
<feature type="compositionally biased region" description="Acidic residues" evidence="12">
    <location>
        <begin position="796"/>
        <end position="812"/>
    </location>
</feature>
<keyword evidence="8" id="KW-0009">Actin-binding</keyword>
<evidence type="ECO:0000256" key="11">
    <source>
        <dbReference type="SAM" id="Coils"/>
    </source>
</evidence>
<dbReference type="PANTHER" id="PTHR11216:SF170">
    <property type="entry name" value="DYNAMIN ASSOCIATED PROTEIN 160, ISOFORM D"/>
    <property type="match status" value="1"/>
</dbReference>
<dbReference type="SMART" id="SM00027">
    <property type="entry name" value="EH"/>
    <property type="match status" value="3"/>
</dbReference>
<keyword evidence="9" id="KW-0963">Cytoplasm</keyword>
<dbReference type="InterPro" id="IPR011992">
    <property type="entry name" value="EF-hand-dom_pair"/>
</dbReference>
<dbReference type="GO" id="GO:0016197">
    <property type="term" value="P:endosomal transport"/>
    <property type="evidence" value="ECO:0007669"/>
    <property type="project" value="TreeGrafter"/>
</dbReference>
<dbReference type="EMBL" id="CALLCH030000002">
    <property type="protein sequence ID" value="CAI4211542.1"/>
    <property type="molecule type" value="Genomic_DNA"/>
</dbReference>
<keyword evidence="9" id="KW-0206">Cytoskeleton</keyword>
<keyword evidence="7 11" id="KW-0175">Coiled coil</keyword>
<comment type="caution">
    <text evidence="16">The sequence shown here is derived from an EMBL/GenBank/DDBJ whole genome shotgun (WGS) entry which is preliminary data.</text>
</comment>
<keyword evidence="5" id="KW-0254">Endocytosis</keyword>
<dbReference type="OrthoDB" id="524326at2759"/>
<dbReference type="PANTHER" id="PTHR11216">
    <property type="entry name" value="EH DOMAIN"/>
    <property type="match status" value="1"/>
</dbReference>
<feature type="domain" description="EH" evidence="14">
    <location>
        <begin position="129"/>
        <end position="195"/>
    </location>
</feature>
<dbReference type="PROSITE" id="PS50222">
    <property type="entry name" value="EF_HAND_2"/>
    <property type="match status" value="1"/>
</dbReference>
<comment type="subcellular location">
    <subcellularLocation>
        <location evidence="3">Cell membrane</location>
        <topology evidence="3">Peripheral membrane protein</topology>
        <orientation evidence="3">Cytoplasmic side</orientation>
    </subcellularLocation>
    <subcellularLocation>
        <location evidence="2">Cytoplasm</location>
        <location evidence="2">Cytoskeleton</location>
        <location evidence="2">Actin patch</location>
    </subcellularLocation>
    <subcellularLocation>
        <location evidence="1">Endosome membrane</location>
        <topology evidence="1">Peripheral membrane protein</topology>
        <orientation evidence="1">Cytoplasmic side</orientation>
    </subcellularLocation>
</comment>
<feature type="compositionally biased region" description="Polar residues" evidence="12">
    <location>
        <begin position="1015"/>
        <end position="1024"/>
    </location>
</feature>
<feature type="compositionally biased region" description="Basic and acidic residues" evidence="12">
    <location>
        <begin position="1028"/>
        <end position="1046"/>
    </location>
</feature>
<evidence type="ECO:0000256" key="9">
    <source>
        <dbReference type="ARBA" id="ARBA00023212"/>
    </source>
</evidence>
<evidence type="ECO:0000259" key="13">
    <source>
        <dbReference type="PROSITE" id="PS50030"/>
    </source>
</evidence>
<dbReference type="GO" id="GO:0006897">
    <property type="term" value="P:endocytosis"/>
    <property type="evidence" value="ECO:0007669"/>
    <property type="project" value="UniProtKB-KW"/>
</dbReference>
<evidence type="ECO:0000256" key="4">
    <source>
        <dbReference type="ARBA" id="ARBA00011159"/>
    </source>
</evidence>
<dbReference type="InterPro" id="IPR015940">
    <property type="entry name" value="UBA"/>
</dbReference>
<dbReference type="GO" id="GO:0030479">
    <property type="term" value="C:actin cortical patch"/>
    <property type="evidence" value="ECO:0007669"/>
    <property type="project" value="UniProtKB-SubCell"/>
</dbReference>
<feature type="region of interest" description="Disordered" evidence="12">
    <location>
        <begin position="763"/>
        <end position="1053"/>
    </location>
</feature>
<evidence type="ECO:0000256" key="2">
    <source>
        <dbReference type="ARBA" id="ARBA00004134"/>
    </source>
</evidence>
<sequence length="1096" mass="117288">MRALTRGLIGLLGEEKRLYGQLFRQADFDNVGVVTGEIAVTFFEKTRLDRNVLGKRIPDPAGFSVALRLLGHAQAGRDPTPELARQSGPLPQFDGVSLPNPTPPAAPAGIQPQGTGVGPVRIPPLTPDKAAQYAGVFERQPLLAGNLLPGDQAKQIFEKSGLPNEALGAVWQLVDTEQRGALIVSEFVIAMHLLNSMKGAPSAALLLHLREPAWDGPSPPEKAKFDTVYEDLDKTKRGFITGEEAVPFFSQSNLNPTTLAQIWDLADINSQGVLTRDEFAVAMYLIRQQRASRDARQPPLPYYDGPSAHRRLYGERSFQHWTRQCDPGFSGKGIADRKPVQAVCALVVLWQGPYAATSAHRGSKASASAADDLLGDADPEISSKLTNETTELANISNQIGTLTKQMTNLQTQRTTTQRDLTQTSQQKKTFEQRLTQLRTLYEKEATDVRSLEQQLTTAKSDSRKLQAECMSLEGTYHDLSSQKQQVVAALQADQQENASLKEKIRSLNAEIAQLKPQIEKLKSEARQQKGLVAINKKQLSTNEAERDRLKTASTDILGAFASPPMKASDKSFDDIFGSPFAQSTSATPPRSPPHRQLNGERRFFRNPSRSQPEHQPLRYPRSRASPPPESRQLSSSFLPLKNVDDSLSSSRQVSPPMSRSGEDKGRATSAVPVPNVGAFSPLEPSNTGGSGIAPPTGDIKPTATGDSASGLAISSGSPIPVSSPSGTAEAEEKPAERSVRDSDPFASLDKAKAKAEFDNAFASFTKIHKTQDKTSEDDKNAFSSFTAEFPPISELERDDSDSDSEAGFDDDFAPSSPKVKDSQVTVKDTPASPTAATLKPESPVATTSVFGDDAANKTPAPVNSSSAADNFFDSHLDTTPTAVTTAPPLQGSTSSGAAKTPFDSDSDDDFSGLEDAKEGSADDDFANISRSGLDEFNSVFDGSPPASQAKTESTAFGGGESSFDFGTLSTGSLTGGNNITPTAATAGTVAVPPTTTTAGSISASDAQDWDAMFSNLDSAASDSPKTAEAPKDADAATRPEINRSETGDDPLLTNLMSMGYSRTDALSALEKYDYDIERVSFSHGLFNPFTPRSAGF</sequence>
<feature type="domain" description="EF-hand" evidence="15">
    <location>
        <begin position="254"/>
        <end position="289"/>
    </location>
</feature>
<name>A0A9P1M8E0_9PEZI</name>
<evidence type="ECO:0000259" key="15">
    <source>
        <dbReference type="PROSITE" id="PS50222"/>
    </source>
</evidence>
<protein>
    <submittedName>
        <fullName evidence="16">Uncharacterized protein</fullName>
    </submittedName>
</protein>
<feature type="domain" description="UBA" evidence="13">
    <location>
        <begin position="1046"/>
        <end position="1079"/>
    </location>
</feature>
<feature type="domain" description="EH" evidence="14">
    <location>
        <begin position="221"/>
        <end position="301"/>
    </location>
</feature>
<evidence type="ECO:0000313" key="17">
    <source>
        <dbReference type="Proteomes" id="UP000838763"/>
    </source>
</evidence>
<comment type="subunit">
    <text evidence="4">Component of the PAN1 actin cytoskeleton-regulatory complex.</text>
</comment>
<dbReference type="PROSITE" id="PS50031">
    <property type="entry name" value="EH"/>
    <property type="match status" value="2"/>
</dbReference>
<dbReference type="PROSITE" id="PS50030">
    <property type="entry name" value="UBA"/>
    <property type="match status" value="1"/>
</dbReference>
<dbReference type="Pfam" id="PF12763">
    <property type="entry name" value="EH"/>
    <property type="match status" value="2"/>
</dbReference>
<reference evidence="16" key="1">
    <citation type="submission" date="2022-11" db="EMBL/GenBank/DDBJ databases">
        <authorList>
            <person name="Scott C."/>
            <person name="Bruce N."/>
        </authorList>
    </citation>
    <scope>NUCLEOTIDE SEQUENCE</scope>
</reference>
<evidence type="ECO:0000256" key="8">
    <source>
        <dbReference type="ARBA" id="ARBA00023203"/>
    </source>
</evidence>
<feature type="region of interest" description="Disordered" evidence="12">
    <location>
        <begin position="560"/>
        <end position="750"/>
    </location>
</feature>
<dbReference type="Proteomes" id="UP000838763">
    <property type="component" value="Unassembled WGS sequence"/>
</dbReference>
<accession>A0A9P1M8E0</accession>
<feature type="compositionally biased region" description="Low complexity" evidence="12">
    <location>
        <begin position="966"/>
        <end position="999"/>
    </location>
</feature>
<dbReference type="Gene3D" id="1.10.8.10">
    <property type="entry name" value="DNA helicase RuvA subunit, C-terminal domain"/>
    <property type="match status" value="1"/>
</dbReference>
<dbReference type="GO" id="GO:0005509">
    <property type="term" value="F:calcium ion binding"/>
    <property type="evidence" value="ECO:0007669"/>
    <property type="project" value="InterPro"/>
</dbReference>
<keyword evidence="6" id="KW-0967">Endosome</keyword>
<dbReference type="Gene3D" id="1.10.238.10">
    <property type="entry name" value="EF-hand"/>
    <property type="match status" value="3"/>
</dbReference>
<dbReference type="InterPro" id="IPR000261">
    <property type="entry name" value="EH_dom"/>
</dbReference>
<evidence type="ECO:0000313" key="16">
    <source>
        <dbReference type="EMBL" id="CAI4211542.1"/>
    </source>
</evidence>
<dbReference type="AlphaFoldDB" id="A0A9P1M8E0"/>
<comment type="function">
    <text evidence="10">Component of the PAN1 actin cytoskeleton-regulatory complex required for the internalization of endosomes during actin-coupled endocytosis. The complex links the site of endocytosis to the cell membrane-associated actin cytoskeleton. Mediates uptake of external molecules and vacuolar degradation of plasma membrane proteins. Plays a role in the proper organization of the cell membrane-associated actin cytoskeleton and promotes its destabilization.</text>
</comment>
<evidence type="ECO:0000256" key="1">
    <source>
        <dbReference type="ARBA" id="ARBA00004125"/>
    </source>
</evidence>
<dbReference type="CDD" id="cd00052">
    <property type="entry name" value="EH"/>
    <property type="match status" value="2"/>
</dbReference>